<dbReference type="InterPro" id="IPR027434">
    <property type="entry name" value="Homing_endonucl"/>
</dbReference>
<dbReference type="EMBL" id="BNEC01000005">
    <property type="protein sequence ID" value="GHI73586.1"/>
    <property type="molecule type" value="Genomic_DNA"/>
</dbReference>
<evidence type="ECO:0000313" key="2">
    <source>
        <dbReference type="Proteomes" id="UP000613974"/>
    </source>
</evidence>
<dbReference type="RefSeq" id="WP_189733581.1">
    <property type="nucleotide sequence ID" value="NZ_BMRL01000001.1"/>
</dbReference>
<accession>A0ABQ3SZM9</accession>
<evidence type="ECO:0000313" key="1">
    <source>
        <dbReference type="EMBL" id="GHI73586.1"/>
    </source>
</evidence>
<comment type="caution">
    <text evidence="1">The sequence shown here is derived from an EMBL/GenBank/DDBJ whole genome shotgun (WGS) entry which is preliminary data.</text>
</comment>
<dbReference type="Proteomes" id="UP000613974">
    <property type="component" value="Unassembled WGS sequence"/>
</dbReference>
<dbReference type="GeneID" id="95591817"/>
<gene>
    <name evidence="1" type="ORF">Snoj_75040</name>
</gene>
<protein>
    <recommendedName>
        <fullName evidence="3">Homing endonuclease LAGLIDADG domain-containing protein</fullName>
    </recommendedName>
</protein>
<evidence type="ECO:0008006" key="3">
    <source>
        <dbReference type="Google" id="ProtNLM"/>
    </source>
</evidence>
<dbReference type="Gene3D" id="3.10.28.10">
    <property type="entry name" value="Homing endonucleases"/>
    <property type="match status" value="1"/>
</dbReference>
<keyword evidence="2" id="KW-1185">Reference proteome</keyword>
<proteinExistence type="predicted"/>
<reference evidence="2" key="1">
    <citation type="submission" date="2023-07" db="EMBL/GenBank/DDBJ databases">
        <title>Whole genome shotgun sequence of Streptomyces nojiriensis NBRC 13794.</title>
        <authorList>
            <person name="Komaki H."/>
            <person name="Tamura T."/>
        </authorList>
    </citation>
    <scope>NUCLEOTIDE SEQUENCE [LARGE SCALE GENOMIC DNA]</scope>
    <source>
        <strain evidence="2">NBRC 13794</strain>
    </source>
</reference>
<organism evidence="1 2">
    <name type="scientific">Streptomyces nojiriensis</name>
    <dbReference type="NCBI Taxonomy" id="66374"/>
    <lineage>
        <taxon>Bacteria</taxon>
        <taxon>Bacillati</taxon>
        <taxon>Actinomycetota</taxon>
        <taxon>Actinomycetes</taxon>
        <taxon>Kitasatosporales</taxon>
        <taxon>Streptomycetaceae</taxon>
        <taxon>Streptomyces</taxon>
    </lineage>
</organism>
<name>A0ABQ3SZM9_9ACTN</name>
<dbReference type="SUPFAM" id="SSF55608">
    <property type="entry name" value="Homing endonucleases"/>
    <property type="match status" value="1"/>
</dbReference>
<sequence length="272" mass="30476">MAEQDPSAAARFMDLTDPRYAYMFGFLQADGHLAQGAGQKGKLTAEINARDIHILREFQQLTPYFSSITERVRSTNFAETHPSATWSLCSLEARSTINRLGMPYGRKSRTIKPPRVEFSRRDYLRGIIDADGSVGYTGKGHPFLSLTTASTAVGAYLCHFARKVTGAQRTIKRNARDGVYNVLYTKEAAMELAAHLYYDGCLGLERKKAKAAEIRGWLRPADMRVAPPRRRWTPKDDETLLQLDDPAAAGVALNRTEQSCSMRLWRLRTGKA</sequence>